<dbReference type="SUPFAM" id="SSF52343">
    <property type="entry name" value="Ferredoxin reductase-like, C-terminal NADP-linked domain"/>
    <property type="match status" value="1"/>
</dbReference>
<protein>
    <recommendedName>
        <fullName evidence="7">FAD-binding FR-type domain-containing protein</fullName>
    </recommendedName>
</protein>
<evidence type="ECO:0000256" key="2">
    <source>
        <dbReference type="ARBA" id="ARBA00006105"/>
    </source>
</evidence>
<evidence type="ECO:0000256" key="6">
    <source>
        <dbReference type="SAM" id="MobiDB-lite"/>
    </source>
</evidence>
<dbReference type="Pfam" id="PF00667">
    <property type="entry name" value="FAD_binding_1"/>
    <property type="match status" value="1"/>
</dbReference>
<dbReference type="Gene3D" id="3.40.50.80">
    <property type="entry name" value="Nucleotide-binding domain of ferredoxin-NADP reductase (FNR) module"/>
    <property type="match status" value="1"/>
</dbReference>
<dbReference type="SUPFAM" id="SSF63380">
    <property type="entry name" value="Riboflavin synthase domain-like"/>
    <property type="match status" value="1"/>
</dbReference>
<dbReference type="InterPro" id="IPR017938">
    <property type="entry name" value="Riboflavin_synthase-like_b-brl"/>
</dbReference>
<dbReference type="FunFam" id="3.40.50.80:FF:000027">
    <property type="entry name" value="FAD binding domain protein"/>
    <property type="match status" value="1"/>
</dbReference>
<dbReference type="GO" id="GO:0050667">
    <property type="term" value="P:homocysteine metabolic process"/>
    <property type="evidence" value="ECO:0007669"/>
    <property type="project" value="TreeGrafter"/>
</dbReference>
<sequence>MSIPHTETSHPNDPIPQEPDLPSGTLEIDTDSASLTTGESSYESSTPSTPVIDVFDPSSKSQEGKRKQGSTVLIANGPADVRKILNDGGTQYVGKVCCGGGCCFAELKDNEQPNQVYIPVVPPNNTAYQSLNIPLGKLSLQSTLTNVSELPKSTIAMESVQSRSIHQSAVDKHPPEFVTPHHPHTVFAAKIHHARELTGPGAEKKTYHFELDVTHYPEESGNIDFVVGGAIGVCAPNDKEIVDKIFSLLGVPNFIRDKQILLKTSDGRWPTIWGDEKPRELYTTRRELLTWCSDVQSFPPTKSLLRLLGEFADDANEKKILLFLTSAQGQSAFCDLRTGPSITLVQLLNAFPSSKPPLDHLLSVLSTLMPRFYSLSQDPSISREKDGLNHKIIEIAVTVHETPDWSGGVRTGIGSGFMERMAKKAEEAEAQGNLDQLNLTIPIFRGLMANPLAKEFSSEGPMLLIGAGVGIAPFRGFVQRRLRSANCANKVWVLQGVRDSLVDELYRGEWGVADEEVRKVVQSRVGKGKYVQEEVRHQADLVWYIINSVDGRVFVCGSTKGMGEGVEQALIDVSMEKGNLNRTEAEAFWTQKKEEGQYVAVSIPVLPETLISS</sequence>
<keyword evidence="5" id="KW-0560">Oxidoreductase</keyword>
<dbReference type="Gene3D" id="1.20.990.10">
    <property type="entry name" value="NADPH-cytochrome p450 Reductase, Chain A, domain 3"/>
    <property type="match status" value="1"/>
</dbReference>
<evidence type="ECO:0000313" key="9">
    <source>
        <dbReference type="Proteomes" id="UP000664169"/>
    </source>
</evidence>
<dbReference type="InterPro" id="IPR023173">
    <property type="entry name" value="NADPH_Cyt_P450_Rdtase_alpha"/>
</dbReference>
<dbReference type="Pfam" id="PF00175">
    <property type="entry name" value="NAD_binding_1"/>
    <property type="match status" value="1"/>
</dbReference>
<proteinExistence type="inferred from homology"/>
<dbReference type="GO" id="GO:0005829">
    <property type="term" value="C:cytosol"/>
    <property type="evidence" value="ECO:0007669"/>
    <property type="project" value="TreeGrafter"/>
</dbReference>
<evidence type="ECO:0000256" key="1">
    <source>
        <dbReference type="ARBA" id="ARBA00001974"/>
    </source>
</evidence>
<dbReference type="GO" id="GO:0050660">
    <property type="term" value="F:flavin adenine dinucleotide binding"/>
    <property type="evidence" value="ECO:0007669"/>
    <property type="project" value="TreeGrafter"/>
</dbReference>
<feature type="compositionally biased region" description="Low complexity" evidence="6">
    <location>
        <begin position="34"/>
        <end position="50"/>
    </location>
</feature>
<dbReference type="InterPro" id="IPR039261">
    <property type="entry name" value="FNR_nucleotide-bd"/>
</dbReference>
<gene>
    <name evidence="8" type="ORF">GOMPHAMPRED_002302</name>
</gene>
<name>A0A8H3IPR8_9LECA</name>
<feature type="compositionally biased region" description="Polar residues" evidence="6">
    <location>
        <begin position="1"/>
        <end position="11"/>
    </location>
</feature>
<evidence type="ECO:0000259" key="7">
    <source>
        <dbReference type="PROSITE" id="PS51384"/>
    </source>
</evidence>
<dbReference type="EMBL" id="CAJPDQ010000017">
    <property type="protein sequence ID" value="CAF9921489.1"/>
    <property type="molecule type" value="Genomic_DNA"/>
</dbReference>
<dbReference type="InterPro" id="IPR001709">
    <property type="entry name" value="Flavoprot_Pyr_Nucl_cyt_Rdtase"/>
</dbReference>
<keyword evidence="4" id="KW-0274">FAD</keyword>
<dbReference type="GO" id="GO:0010181">
    <property type="term" value="F:FMN binding"/>
    <property type="evidence" value="ECO:0007669"/>
    <property type="project" value="TreeGrafter"/>
</dbReference>
<feature type="region of interest" description="Disordered" evidence="6">
    <location>
        <begin position="1"/>
        <end position="71"/>
    </location>
</feature>
<dbReference type="PRINTS" id="PR00371">
    <property type="entry name" value="FPNCR"/>
</dbReference>
<dbReference type="InterPro" id="IPR003097">
    <property type="entry name" value="CysJ-like_FAD-binding"/>
</dbReference>
<comment type="caution">
    <text evidence="8">The sequence shown here is derived from an EMBL/GenBank/DDBJ whole genome shotgun (WGS) entry which is preliminary data.</text>
</comment>
<accession>A0A8H3IPR8</accession>
<feature type="domain" description="FAD-binding FR-type" evidence="7">
    <location>
        <begin position="184"/>
        <end position="454"/>
    </location>
</feature>
<dbReference type="FunFam" id="1.20.990.10:FF:000007">
    <property type="entry name" value="Methionine synthase reductase"/>
    <property type="match status" value="1"/>
</dbReference>
<dbReference type="AlphaFoldDB" id="A0A8H3IPR8"/>
<organism evidence="8 9">
    <name type="scientific">Gomphillus americanus</name>
    <dbReference type="NCBI Taxonomy" id="1940652"/>
    <lineage>
        <taxon>Eukaryota</taxon>
        <taxon>Fungi</taxon>
        <taxon>Dikarya</taxon>
        <taxon>Ascomycota</taxon>
        <taxon>Pezizomycotina</taxon>
        <taxon>Lecanoromycetes</taxon>
        <taxon>OSLEUM clade</taxon>
        <taxon>Ostropomycetidae</taxon>
        <taxon>Ostropales</taxon>
        <taxon>Graphidaceae</taxon>
        <taxon>Gomphilloideae</taxon>
        <taxon>Gomphillus</taxon>
    </lineage>
</organism>
<comment type="cofactor">
    <cofactor evidence="1">
        <name>FAD</name>
        <dbReference type="ChEBI" id="CHEBI:57692"/>
    </cofactor>
</comment>
<dbReference type="PANTHER" id="PTHR19384">
    <property type="entry name" value="NITRIC OXIDE SYNTHASE-RELATED"/>
    <property type="match status" value="1"/>
</dbReference>
<dbReference type="PANTHER" id="PTHR19384:SF84">
    <property type="entry name" value="METHIONINE SYNTHASE REDUCTASE"/>
    <property type="match status" value="1"/>
</dbReference>
<dbReference type="InterPro" id="IPR001433">
    <property type="entry name" value="OxRdtase_FAD/NAD-bd"/>
</dbReference>
<dbReference type="GO" id="GO:0009086">
    <property type="term" value="P:methionine biosynthetic process"/>
    <property type="evidence" value="ECO:0007669"/>
    <property type="project" value="TreeGrafter"/>
</dbReference>
<keyword evidence="3" id="KW-0285">Flavoprotein</keyword>
<comment type="similarity">
    <text evidence="2">Belongs to the flavoprotein pyridine nucleotide cytochrome reductase family.</text>
</comment>
<dbReference type="Gene3D" id="2.40.30.10">
    <property type="entry name" value="Translation factors"/>
    <property type="match status" value="1"/>
</dbReference>
<keyword evidence="9" id="KW-1185">Reference proteome</keyword>
<dbReference type="PROSITE" id="PS51384">
    <property type="entry name" value="FAD_FR"/>
    <property type="match status" value="1"/>
</dbReference>
<dbReference type="OrthoDB" id="1856718at2759"/>
<evidence type="ECO:0000313" key="8">
    <source>
        <dbReference type="EMBL" id="CAF9921489.1"/>
    </source>
</evidence>
<evidence type="ECO:0000256" key="5">
    <source>
        <dbReference type="ARBA" id="ARBA00023002"/>
    </source>
</evidence>
<dbReference type="Proteomes" id="UP000664169">
    <property type="component" value="Unassembled WGS sequence"/>
</dbReference>
<evidence type="ECO:0000256" key="3">
    <source>
        <dbReference type="ARBA" id="ARBA00022630"/>
    </source>
</evidence>
<dbReference type="GO" id="GO:0030586">
    <property type="term" value="F:[methionine synthase] reductase (NADPH) activity"/>
    <property type="evidence" value="ECO:0007669"/>
    <property type="project" value="TreeGrafter"/>
</dbReference>
<evidence type="ECO:0000256" key="4">
    <source>
        <dbReference type="ARBA" id="ARBA00022827"/>
    </source>
</evidence>
<dbReference type="InterPro" id="IPR017927">
    <property type="entry name" value="FAD-bd_FR_type"/>
</dbReference>
<reference evidence="8" key="1">
    <citation type="submission" date="2021-03" db="EMBL/GenBank/DDBJ databases">
        <authorList>
            <person name="Tagirdzhanova G."/>
        </authorList>
    </citation>
    <scope>NUCLEOTIDE SEQUENCE</scope>
</reference>